<accession>A0A2I1H2Z8</accession>
<dbReference type="Proteomes" id="UP000234323">
    <property type="component" value="Unassembled WGS sequence"/>
</dbReference>
<evidence type="ECO:0000313" key="2">
    <source>
        <dbReference type="EMBL" id="PKY53257.1"/>
    </source>
</evidence>
<proteinExistence type="predicted"/>
<name>A0A2I1H2Z8_9GLOM</name>
<dbReference type="VEuPathDB" id="FungiDB:FUN_001120"/>
<comment type="caution">
    <text evidence="2">The sequence shown here is derived from an EMBL/GenBank/DDBJ whole genome shotgun (WGS) entry which is preliminary data.</text>
</comment>
<evidence type="ECO:0000256" key="1">
    <source>
        <dbReference type="SAM" id="MobiDB-lite"/>
    </source>
</evidence>
<evidence type="ECO:0000313" key="3">
    <source>
        <dbReference type="Proteomes" id="UP000234323"/>
    </source>
</evidence>
<feature type="region of interest" description="Disordered" evidence="1">
    <location>
        <begin position="114"/>
        <end position="133"/>
    </location>
</feature>
<organism evidence="2 3">
    <name type="scientific">Rhizophagus irregularis</name>
    <dbReference type="NCBI Taxonomy" id="588596"/>
    <lineage>
        <taxon>Eukaryota</taxon>
        <taxon>Fungi</taxon>
        <taxon>Fungi incertae sedis</taxon>
        <taxon>Mucoromycota</taxon>
        <taxon>Glomeromycotina</taxon>
        <taxon>Glomeromycetes</taxon>
        <taxon>Glomerales</taxon>
        <taxon>Glomeraceae</taxon>
        <taxon>Rhizophagus</taxon>
    </lineage>
</organism>
<gene>
    <name evidence="2" type="ORF">RhiirA4_425889</name>
</gene>
<protein>
    <submittedName>
        <fullName evidence="2">Uncharacterized protein</fullName>
    </submittedName>
</protein>
<reference evidence="2 3" key="1">
    <citation type="submission" date="2015-10" db="EMBL/GenBank/DDBJ databases">
        <title>Genome analyses suggest a sexual origin of heterokaryosis in a supposedly ancient asexual fungus.</title>
        <authorList>
            <person name="Ropars J."/>
            <person name="Sedzielewska K."/>
            <person name="Noel J."/>
            <person name="Charron P."/>
            <person name="Farinelli L."/>
            <person name="Marton T."/>
            <person name="Kruger M."/>
            <person name="Pelin A."/>
            <person name="Brachmann A."/>
            <person name="Corradi N."/>
        </authorList>
    </citation>
    <scope>NUCLEOTIDE SEQUENCE [LARGE SCALE GENOMIC DNA]</scope>
    <source>
        <strain evidence="2 3">A4</strain>
    </source>
</reference>
<sequence length="168" mass="19366">MNISSVNLNSNNNTVLVIEEKGALILYLYSDNEEGQKPKYQAQYCTRNEETYVYIQLLGECNGKKRLHKGELLPVKKNLRLFEGLPEGPPKGPPERLGPVKENLGFEKFEEVLSDNKSDKKNHKKKKKKYNLDNKAANLGKDLHEILQFIHKLPTYSPIRDKKNFLPE</sequence>
<dbReference type="AlphaFoldDB" id="A0A2I1H2Z8"/>
<feature type="compositionally biased region" description="Basic residues" evidence="1">
    <location>
        <begin position="120"/>
        <end position="129"/>
    </location>
</feature>
<dbReference type="EMBL" id="LLXI01001355">
    <property type="protein sequence ID" value="PKY53257.1"/>
    <property type="molecule type" value="Genomic_DNA"/>
</dbReference>
<keyword evidence="3" id="KW-1185">Reference proteome</keyword>